<evidence type="ECO:0000313" key="1">
    <source>
        <dbReference type="EMBL" id="ORY42829.1"/>
    </source>
</evidence>
<comment type="caution">
    <text evidence="1">The sequence shown here is derived from an EMBL/GenBank/DDBJ whole genome shotgun (WGS) entry which is preliminary data.</text>
</comment>
<name>A0A1Y2C721_9FUNG</name>
<organism evidence="1 2">
    <name type="scientific">Rhizoclosmatium globosum</name>
    <dbReference type="NCBI Taxonomy" id="329046"/>
    <lineage>
        <taxon>Eukaryota</taxon>
        <taxon>Fungi</taxon>
        <taxon>Fungi incertae sedis</taxon>
        <taxon>Chytridiomycota</taxon>
        <taxon>Chytridiomycota incertae sedis</taxon>
        <taxon>Chytridiomycetes</taxon>
        <taxon>Chytridiales</taxon>
        <taxon>Chytriomycetaceae</taxon>
        <taxon>Rhizoclosmatium</taxon>
    </lineage>
</organism>
<reference evidence="1 2" key="1">
    <citation type="submission" date="2016-07" db="EMBL/GenBank/DDBJ databases">
        <title>Pervasive Adenine N6-methylation of Active Genes in Fungi.</title>
        <authorList>
            <consortium name="DOE Joint Genome Institute"/>
            <person name="Mondo S.J."/>
            <person name="Dannebaum R.O."/>
            <person name="Kuo R.C."/>
            <person name="Labutti K."/>
            <person name="Haridas S."/>
            <person name="Kuo A."/>
            <person name="Salamov A."/>
            <person name="Ahrendt S.R."/>
            <person name="Lipzen A."/>
            <person name="Sullivan W."/>
            <person name="Andreopoulos W.B."/>
            <person name="Clum A."/>
            <person name="Lindquist E."/>
            <person name="Daum C."/>
            <person name="Ramamoorthy G.K."/>
            <person name="Gryganskyi A."/>
            <person name="Culley D."/>
            <person name="Magnuson J.K."/>
            <person name="James T.Y."/>
            <person name="O'Malley M.A."/>
            <person name="Stajich J.E."/>
            <person name="Spatafora J.W."/>
            <person name="Visel A."/>
            <person name="Grigoriev I.V."/>
        </authorList>
    </citation>
    <scope>NUCLEOTIDE SEQUENCE [LARGE SCALE GENOMIC DNA]</scope>
    <source>
        <strain evidence="1 2">JEL800</strain>
    </source>
</reference>
<evidence type="ECO:0000313" key="2">
    <source>
        <dbReference type="Proteomes" id="UP000193642"/>
    </source>
</evidence>
<dbReference type="Proteomes" id="UP000193642">
    <property type="component" value="Unassembled WGS sequence"/>
</dbReference>
<proteinExistence type="predicted"/>
<keyword evidence="2" id="KW-1185">Reference proteome</keyword>
<dbReference type="EMBL" id="MCGO01000027">
    <property type="protein sequence ID" value="ORY42829.1"/>
    <property type="molecule type" value="Genomic_DNA"/>
</dbReference>
<dbReference type="AlphaFoldDB" id="A0A1Y2C721"/>
<gene>
    <name evidence="1" type="ORF">BCR33DRAFT_718043</name>
</gene>
<dbReference type="OrthoDB" id="2151982at2759"/>
<accession>A0A1Y2C721</accession>
<sequence length="212" mass="22861">MANQESSSSLYKNVSGSTLSLADKVRALHTVGDVDGVFALFDSVPTPPTTTLCCVNPSTSLIELVASNLHSVLPVGGSVLSIGSGSGLFEHLLNHKLVGTSTQVIGIDVAPINVFLQSESFYCVRTDQDPSTIVMENIHVLLSVYLRRPSLLLDYISFFSSVSAVVLIGPRSEDPFQEKVVAQQLESSGWTQTVIDSPSLARWDILQILKKK</sequence>
<evidence type="ECO:0008006" key="3">
    <source>
        <dbReference type="Google" id="ProtNLM"/>
    </source>
</evidence>
<protein>
    <recommendedName>
        <fullName evidence="3">Methyltransferase domain-containing protein</fullName>
    </recommendedName>
</protein>